<dbReference type="Pfam" id="PF01965">
    <property type="entry name" value="DJ-1_PfpI"/>
    <property type="match status" value="1"/>
</dbReference>
<dbReference type="AlphaFoldDB" id="A0A4U9Y1F3"/>
<dbReference type="InterPro" id="IPR002818">
    <property type="entry name" value="DJ-1/PfpI"/>
</dbReference>
<reference evidence="2 3" key="1">
    <citation type="submission" date="2019-05" db="EMBL/GenBank/DDBJ databases">
        <authorList>
            <consortium name="Pathogen Informatics"/>
        </authorList>
    </citation>
    <scope>NUCLEOTIDE SEQUENCE [LARGE SCALE GENOMIC DNA]</scope>
    <source>
        <strain evidence="2 3">NCTC5386</strain>
    </source>
</reference>
<sequence length="208" mass="23572">MKIALLIYPEFSLYEMTPLTAKLTLQYQQKVDIIASKKILYQSEDGFQVMPHYALEEIDLARYELILLTGTLDPFAAVNDLNLIKALSKVSLENTLVASISSSPILLAKAGLLDNHLYTGGIYRNYFNSFSWLKASNYIPRLCMIDRNLITAIGSSKAVPLFTDSVLAKCHFISDFPELSNEEVLFTLDQKDYESMIEEVLNLYPNIR</sequence>
<gene>
    <name evidence="2" type="ORF">NCTC5386_01723</name>
</gene>
<dbReference type="EMBL" id="CABEHT010000001">
    <property type="protein sequence ID" value="VTS19749.1"/>
    <property type="molecule type" value="Genomic_DNA"/>
</dbReference>
<evidence type="ECO:0000313" key="2">
    <source>
        <dbReference type="EMBL" id="VTS19749.1"/>
    </source>
</evidence>
<feature type="domain" description="DJ-1/PfpI" evidence="1">
    <location>
        <begin position="1"/>
        <end position="164"/>
    </location>
</feature>
<dbReference type="SUPFAM" id="SSF52317">
    <property type="entry name" value="Class I glutamine amidotransferase-like"/>
    <property type="match status" value="1"/>
</dbReference>
<dbReference type="Proteomes" id="UP000394068">
    <property type="component" value="Unassembled WGS sequence"/>
</dbReference>
<evidence type="ECO:0000313" key="3">
    <source>
        <dbReference type="Proteomes" id="UP000394068"/>
    </source>
</evidence>
<organism evidence="2 3">
    <name type="scientific">Streptococcus pseudoporcinus</name>
    <dbReference type="NCBI Taxonomy" id="361101"/>
    <lineage>
        <taxon>Bacteria</taxon>
        <taxon>Bacillati</taxon>
        <taxon>Bacillota</taxon>
        <taxon>Bacilli</taxon>
        <taxon>Lactobacillales</taxon>
        <taxon>Streptococcaceae</taxon>
        <taxon>Streptococcus</taxon>
    </lineage>
</organism>
<name>A0A4U9Y1F3_9STRE</name>
<evidence type="ECO:0000259" key="1">
    <source>
        <dbReference type="Pfam" id="PF01965"/>
    </source>
</evidence>
<dbReference type="RefSeq" id="WP_077322492.1">
    <property type="nucleotide sequence ID" value="NZ_CABEHT010000001.1"/>
</dbReference>
<proteinExistence type="predicted"/>
<protein>
    <submittedName>
        <fullName evidence="2">DJ-1/PfpI family protein</fullName>
    </submittedName>
</protein>
<accession>A0A4U9Y1F3</accession>
<dbReference type="InterPro" id="IPR029062">
    <property type="entry name" value="Class_I_gatase-like"/>
</dbReference>
<dbReference type="Gene3D" id="3.40.50.880">
    <property type="match status" value="1"/>
</dbReference>